<dbReference type="PANTHER" id="PTHR43214:SF41">
    <property type="entry name" value="NITRATE_NITRITE RESPONSE REGULATOR PROTEIN NARP"/>
    <property type="match status" value="1"/>
</dbReference>
<reference evidence="7 8" key="1">
    <citation type="submission" date="2016-11" db="EMBL/GenBank/DDBJ databases">
        <authorList>
            <person name="Varghese N."/>
            <person name="Submissions S."/>
        </authorList>
    </citation>
    <scope>NUCLEOTIDE SEQUENCE [LARGE SCALE GENOMIC DNA]</scope>
    <source>
        <strain evidence="7 8">DSM 28249</strain>
    </source>
</reference>
<evidence type="ECO:0000256" key="4">
    <source>
        <dbReference type="PROSITE-ProRule" id="PRU00169"/>
    </source>
</evidence>
<dbReference type="SMART" id="SM00448">
    <property type="entry name" value="REC"/>
    <property type="match status" value="1"/>
</dbReference>
<dbReference type="AlphaFoldDB" id="A0A1M7E776"/>
<dbReference type="RefSeq" id="WP_149779023.1">
    <property type="nucleotide sequence ID" value="NZ_FRCB01000003.1"/>
</dbReference>
<dbReference type="EMBL" id="FRCB01000003">
    <property type="protein sequence ID" value="SHL87594.1"/>
    <property type="molecule type" value="Genomic_DNA"/>
</dbReference>
<feature type="domain" description="Response regulatory" evidence="6">
    <location>
        <begin position="3"/>
        <end position="119"/>
    </location>
</feature>
<name>A0A1M7E776_9RHOB</name>
<dbReference type="SUPFAM" id="SSF46894">
    <property type="entry name" value="C-terminal effector domain of the bipartite response regulators"/>
    <property type="match status" value="1"/>
</dbReference>
<dbReference type="PROSITE" id="PS50043">
    <property type="entry name" value="HTH_LUXR_2"/>
    <property type="match status" value="1"/>
</dbReference>
<dbReference type="InterPro" id="IPR039420">
    <property type="entry name" value="WalR-like"/>
</dbReference>
<dbReference type="GO" id="GO:0000160">
    <property type="term" value="P:phosphorelay signal transduction system"/>
    <property type="evidence" value="ECO:0007669"/>
    <property type="project" value="InterPro"/>
</dbReference>
<evidence type="ECO:0000256" key="3">
    <source>
        <dbReference type="ARBA" id="ARBA00023163"/>
    </source>
</evidence>
<evidence type="ECO:0000259" key="6">
    <source>
        <dbReference type="PROSITE" id="PS50110"/>
    </source>
</evidence>
<proteinExistence type="predicted"/>
<gene>
    <name evidence="7" type="ORF">SAMN05443432_103231</name>
</gene>
<organism evidence="7 8">
    <name type="scientific">Roseovarius litoreus</name>
    <dbReference type="NCBI Taxonomy" id="1155722"/>
    <lineage>
        <taxon>Bacteria</taxon>
        <taxon>Pseudomonadati</taxon>
        <taxon>Pseudomonadota</taxon>
        <taxon>Alphaproteobacteria</taxon>
        <taxon>Rhodobacterales</taxon>
        <taxon>Roseobacteraceae</taxon>
        <taxon>Roseovarius</taxon>
    </lineage>
</organism>
<evidence type="ECO:0000256" key="2">
    <source>
        <dbReference type="ARBA" id="ARBA00023125"/>
    </source>
</evidence>
<evidence type="ECO:0000259" key="5">
    <source>
        <dbReference type="PROSITE" id="PS50043"/>
    </source>
</evidence>
<dbReference type="Gene3D" id="3.40.50.2300">
    <property type="match status" value="1"/>
</dbReference>
<protein>
    <submittedName>
        <fullName evidence="7">Two component transcriptional regulator, LuxR family</fullName>
    </submittedName>
</protein>
<feature type="modified residue" description="4-aspartylphosphate" evidence="4">
    <location>
        <position position="54"/>
    </location>
</feature>
<dbReference type="InterPro" id="IPR016032">
    <property type="entry name" value="Sig_transdc_resp-reg_C-effctor"/>
</dbReference>
<dbReference type="PROSITE" id="PS50110">
    <property type="entry name" value="RESPONSE_REGULATORY"/>
    <property type="match status" value="1"/>
</dbReference>
<dbReference type="InterPro" id="IPR000792">
    <property type="entry name" value="Tscrpt_reg_LuxR_C"/>
</dbReference>
<keyword evidence="3" id="KW-0804">Transcription</keyword>
<dbReference type="Proteomes" id="UP000322545">
    <property type="component" value="Unassembled WGS sequence"/>
</dbReference>
<dbReference type="GO" id="GO:0006355">
    <property type="term" value="P:regulation of DNA-templated transcription"/>
    <property type="evidence" value="ECO:0007669"/>
    <property type="project" value="InterPro"/>
</dbReference>
<dbReference type="GO" id="GO:0003677">
    <property type="term" value="F:DNA binding"/>
    <property type="evidence" value="ECO:0007669"/>
    <property type="project" value="UniProtKB-KW"/>
</dbReference>
<dbReference type="SUPFAM" id="SSF52172">
    <property type="entry name" value="CheY-like"/>
    <property type="match status" value="1"/>
</dbReference>
<accession>A0A1M7E776</accession>
<sequence>MISILILEDNSTLANRLKDILMQWEFVAHVGLCSSIADANRLIDQNNWDVFLCDLGLPDGDGKESIRKYTDANPDGISIVISSKSDDTSIMSAIQSGAVGYIYKDDHSIQIVDAVKLALNGQSPISPSIAYSVVHMLANAEQSPTPRKSEPRDNGILTQREVEVLSAISKGLTYVETSEVLGISKNTVPVHIRNIYRKLQANNRSEAVFEAQNLGIKL</sequence>
<evidence type="ECO:0000313" key="7">
    <source>
        <dbReference type="EMBL" id="SHL87594.1"/>
    </source>
</evidence>
<keyword evidence="2" id="KW-0238">DNA-binding</keyword>
<dbReference type="InterPro" id="IPR001789">
    <property type="entry name" value="Sig_transdc_resp-reg_receiver"/>
</dbReference>
<dbReference type="CDD" id="cd06170">
    <property type="entry name" value="LuxR_C_like"/>
    <property type="match status" value="1"/>
</dbReference>
<dbReference type="SMART" id="SM00421">
    <property type="entry name" value="HTH_LUXR"/>
    <property type="match status" value="1"/>
</dbReference>
<dbReference type="Pfam" id="PF00196">
    <property type="entry name" value="GerE"/>
    <property type="match status" value="1"/>
</dbReference>
<keyword evidence="4" id="KW-0597">Phosphoprotein</keyword>
<dbReference type="PRINTS" id="PR00038">
    <property type="entry name" value="HTHLUXR"/>
</dbReference>
<dbReference type="PANTHER" id="PTHR43214">
    <property type="entry name" value="TWO-COMPONENT RESPONSE REGULATOR"/>
    <property type="match status" value="1"/>
</dbReference>
<keyword evidence="8" id="KW-1185">Reference proteome</keyword>
<evidence type="ECO:0000256" key="1">
    <source>
        <dbReference type="ARBA" id="ARBA00023015"/>
    </source>
</evidence>
<feature type="domain" description="HTH luxR-type" evidence="5">
    <location>
        <begin position="150"/>
        <end position="215"/>
    </location>
</feature>
<evidence type="ECO:0000313" key="8">
    <source>
        <dbReference type="Proteomes" id="UP000322545"/>
    </source>
</evidence>
<keyword evidence="1" id="KW-0805">Transcription regulation</keyword>
<dbReference type="InterPro" id="IPR011006">
    <property type="entry name" value="CheY-like_superfamily"/>
</dbReference>
<dbReference type="Pfam" id="PF00072">
    <property type="entry name" value="Response_reg"/>
    <property type="match status" value="1"/>
</dbReference>